<proteinExistence type="predicted"/>
<organism evidence="1 2">
    <name type="scientific">Acer saccharum</name>
    <name type="common">Sugar maple</name>
    <dbReference type="NCBI Taxonomy" id="4024"/>
    <lineage>
        <taxon>Eukaryota</taxon>
        <taxon>Viridiplantae</taxon>
        <taxon>Streptophyta</taxon>
        <taxon>Embryophyta</taxon>
        <taxon>Tracheophyta</taxon>
        <taxon>Spermatophyta</taxon>
        <taxon>Magnoliopsida</taxon>
        <taxon>eudicotyledons</taxon>
        <taxon>Gunneridae</taxon>
        <taxon>Pentapetalae</taxon>
        <taxon>rosids</taxon>
        <taxon>malvids</taxon>
        <taxon>Sapindales</taxon>
        <taxon>Sapindaceae</taxon>
        <taxon>Hippocastanoideae</taxon>
        <taxon>Acereae</taxon>
        <taxon>Acer</taxon>
    </lineage>
</organism>
<dbReference type="AlphaFoldDB" id="A0AA39RWQ7"/>
<name>A0AA39RWQ7_ACESA</name>
<reference evidence="1" key="1">
    <citation type="journal article" date="2022" name="Plant J.">
        <title>Strategies of tolerance reflected in two North American maple genomes.</title>
        <authorList>
            <person name="McEvoy S.L."/>
            <person name="Sezen U.U."/>
            <person name="Trouern-Trend A."/>
            <person name="McMahon S.M."/>
            <person name="Schaberg P.G."/>
            <person name="Yang J."/>
            <person name="Wegrzyn J.L."/>
            <person name="Swenson N.G."/>
        </authorList>
    </citation>
    <scope>NUCLEOTIDE SEQUENCE</scope>
    <source>
        <strain evidence="1">NS2018</strain>
    </source>
</reference>
<accession>A0AA39RWQ7</accession>
<reference evidence="1" key="2">
    <citation type="submission" date="2023-06" db="EMBL/GenBank/DDBJ databases">
        <authorList>
            <person name="Swenson N.G."/>
            <person name="Wegrzyn J.L."/>
            <person name="Mcevoy S.L."/>
        </authorList>
    </citation>
    <scope>NUCLEOTIDE SEQUENCE</scope>
    <source>
        <strain evidence="1">NS2018</strain>
        <tissue evidence="1">Leaf</tissue>
    </source>
</reference>
<sequence>MCKGFGAFEVTISRTELANPRSRKGAFGNCIVGNRPTQNDVAVFISLDSTYQNIHTTTENYRTVPIRVFCEKKTSLPLLVRRIKSRIRHHRKQRKQKQIDPQKRFSLSLNTQNTKTITGTFI</sequence>
<evidence type="ECO:0000313" key="2">
    <source>
        <dbReference type="Proteomes" id="UP001168877"/>
    </source>
</evidence>
<keyword evidence="2" id="KW-1185">Reference proteome</keyword>
<comment type="caution">
    <text evidence="1">The sequence shown here is derived from an EMBL/GenBank/DDBJ whole genome shotgun (WGS) entry which is preliminary data.</text>
</comment>
<gene>
    <name evidence="1" type="ORF">LWI29_016338</name>
</gene>
<evidence type="ECO:0000313" key="1">
    <source>
        <dbReference type="EMBL" id="KAK0581644.1"/>
    </source>
</evidence>
<dbReference type="EMBL" id="JAUESC010000384">
    <property type="protein sequence ID" value="KAK0581644.1"/>
    <property type="molecule type" value="Genomic_DNA"/>
</dbReference>
<dbReference type="Proteomes" id="UP001168877">
    <property type="component" value="Unassembled WGS sequence"/>
</dbReference>
<protein>
    <submittedName>
        <fullName evidence="1">Uncharacterized protein</fullName>
    </submittedName>
</protein>